<organism evidence="2 3">
    <name type="scientific">Candidatus Giovannonibacteria bacterium GW2011_GWB1_47_6b</name>
    <dbReference type="NCBI Taxonomy" id="1618655"/>
    <lineage>
        <taxon>Bacteria</taxon>
        <taxon>Candidatus Giovannoniibacteriota</taxon>
    </lineage>
</organism>
<proteinExistence type="predicted"/>
<evidence type="ECO:0000256" key="1">
    <source>
        <dbReference type="SAM" id="Phobius"/>
    </source>
</evidence>
<dbReference type="Proteomes" id="UP000034682">
    <property type="component" value="Unassembled WGS sequence"/>
</dbReference>
<feature type="transmembrane region" description="Helical" evidence="1">
    <location>
        <begin position="145"/>
        <end position="163"/>
    </location>
</feature>
<feature type="transmembrane region" description="Helical" evidence="1">
    <location>
        <begin position="52"/>
        <end position="80"/>
    </location>
</feature>
<feature type="transmembrane region" description="Helical" evidence="1">
    <location>
        <begin position="92"/>
        <end position="109"/>
    </location>
</feature>
<name>A0A0G1W506_9BACT</name>
<sequence>MRPHLLLRFAKFVFLISVVVFLFLGSYLSYQQYHLWKAGALSKYFLPPYQGISYFISYAFTNFFFKTLIALVASIIGLVGMRILNKKHGERFFEPVEYYLFASGILLVGHPWWTLYVALVFAVALLAAVGYLLISRKKEFRLSFYYLWIPIAIFTILIVRLVLHG</sequence>
<feature type="transmembrane region" description="Helical" evidence="1">
    <location>
        <begin position="115"/>
        <end position="133"/>
    </location>
</feature>
<protein>
    <submittedName>
        <fullName evidence="2">Uncharacterized protein</fullName>
    </submittedName>
</protein>
<dbReference type="AlphaFoldDB" id="A0A0G1W506"/>
<accession>A0A0G1W506</accession>
<dbReference type="EMBL" id="LCOK01000002">
    <property type="protein sequence ID" value="KKU77390.1"/>
    <property type="molecule type" value="Genomic_DNA"/>
</dbReference>
<keyword evidence="1" id="KW-0812">Transmembrane</keyword>
<evidence type="ECO:0000313" key="2">
    <source>
        <dbReference type="EMBL" id="KKU77390.1"/>
    </source>
</evidence>
<reference evidence="2 3" key="1">
    <citation type="journal article" date="2015" name="Nature">
        <title>rRNA introns, odd ribosomes, and small enigmatic genomes across a large radiation of phyla.</title>
        <authorList>
            <person name="Brown C.T."/>
            <person name="Hug L.A."/>
            <person name="Thomas B.C."/>
            <person name="Sharon I."/>
            <person name="Castelle C.J."/>
            <person name="Singh A."/>
            <person name="Wilkins M.J."/>
            <person name="Williams K.H."/>
            <person name="Banfield J.F."/>
        </authorList>
    </citation>
    <scope>NUCLEOTIDE SEQUENCE [LARGE SCALE GENOMIC DNA]</scope>
</reference>
<keyword evidence="1" id="KW-1133">Transmembrane helix</keyword>
<keyword evidence="1" id="KW-0472">Membrane</keyword>
<evidence type="ECO:0000313" key="3">
    <source>
        <dbReference type="Proteomes" id="UP000034682"/>
    </source>
</evidence>
<feature type="transmembrane region" description="Helical" evidence="1">
    <location>
        <begin position="12"/>
        <end position="32"/>
    </location>
</feature>
<comment type="caution">
    <text evidence="2">The sequence shown here is derived from an EMBL/GenBank/DDBJ whole genome shotgun (WGS) entry which is preliminary data.</text>
</comment>
<gene>
    <name evidence="2" type="ORF">UY02_C0002G0013</name>
</gene>